<dbReference type="PANTHER" id="PTHR24362">
    <property type="entry name" value="SERINE/THREONINE-PROTEIN KINASE NEK"/>
    <property type="match status" value="1"/>
</dbReference>
<proteinExistence type="predicted"/>
<dbReference type="SUPFAM" id="SSF56112">
    <property type="entry name" value="Protein kinase-like (PK-like)"/>
    <property type="match status" value="1"/>
</dbReference>
<feature type="domain" description="Protein kinase" evidence="1">
    <location>
        <begin position="99"/>
        <end position="385"/>
    </location>
</feature>
<dbReference type="Gene3D" id="1.10.510.10">
    <property type="entry name" value="Transferase(Phosphotransferase) domain 1"/>
    <property type="match status" value="1"/>
</dbReference>
<gene>
    <name evidence="2" type="ORF">PFISCL1PPCAC_10927</name>
</gene>
<dbReference type="InterPro" id="IPR011009">
    <property type="entry name" value="Kinase-like_dom_sf"/>
</dbReference>
<dbReference type="AlphaFoldDB" id="A0AAV5VLT9"/>
<sequence>GCASVLNVCVFHYQKPIFSLSIVLLTTLFSFLSPQYLENPFHFVSLVISRAFLRTKSNIFRERRRLSSNSATQIKRDFSAAEMVAQIHHFVNANLGFTINPAEIVATGKFSEVFSGRLSSRNIPVKLRRARDKVGRMIEADDRMLSLLCDTRGIVQSMGTSEMDGVKYVITEKDDGTLEEFFNNNNNYMPTNVIIDMIEDMSHALEAFLESKIVHCNINPENILVFDRDNRMPSKDRPFEFKLSDFQLATVVEDMGEPYFPVSGSLYYMIPQLTALYANRSWYPSLAAESIDHWSLGVCLYYTTTGELPFRPEVETMESMRELLRKRPIDAIAHREGKYQTEMTTERHDRQFIFTLSRLIQLLFSQAARAEIIKEMRKFAIFRTK</sequence>
<comment type="caution">
    <text evidence="2">The sequence shown here is derived from an EMBL/GenBank/DDBJ whole genome shotgun (WGS) entry which is preliminary data.</text>
</comment>
<accession>A0AAV5VLT9</accession>
<name>A0AAV5VLT9_9BILA</name>
<keyword evidence="3" id="KW-1185">Reference proteome</keyword>
<dbReference type="GO" id="GO:0005524">
    <property type="term" value="F:ATP binding"/>
    <property type="evidence" value="ECO:0007669"/>
    <property type="project" value="InterPro"/>
</dbReference>
<dbReference type="GO" id="GO:0004672">
    <property type="term" value="F:protein kinase activity"/>
    <property type="evidence" value="ECO:0007669"/>
    <property type="project" value="InterPro"/>
</dbReference>
<dbReference type="InterPro" id="IPR000719">
    <property type="entry name" value="Prot_kinase_dom"/>
</dbReference>
<evidence type="ECO:0000259" key="1">
    <source>
        <dbReference type="PROSITE" id="PS50011"/>
    </source>
</evidence>
<dbReference type="SMART" id="SM00220">
    <property type="entry name" value="S_TKc"/>
    <property type="match status" value="1"/>
</dbReference>
<dbReference type="Pfam" id="PF00069">
    <property type="entry name" value="Pkinase"/>
    <property type="match status" value="1"/>
</dbReference>
<feature type="non-terminal residue" evidence="2">
    <location>
        <position position="1"/>
    </location>
</feature>
<evidence type="ECO:0000313" key="3">
    <source>
        <dbReference type="Proteomes" id="UP001432322"/>
    </source>
</evidence>
<reference evidence="2" key="1">
    <citation type="submission" date="2023-10" db="EMBL/GenBank/DDBJ databases">
        <title>Genome assembly of Pristionchus species.</title>
        <authorList>
            <person name="Yoshida K."/>
            <person name="Sommer R.J."/>
        </authorList>
    </citation>
    <scope>NUCLEOTIDE SEQUENCE</scope>
    <source>
        <strain evidence="2">RS5133</strain>
    </source>
</reference>
<dbReference type="EMBL" id="BTSY01000003">
    <property type="protein sequence ID" value="GMT19630.1"/>
    <property type="molecule type" value="Genomic_DNA"/>
</dbReference>
<protein>
    <recommendedName>
        <fullName evidence="1">Protein kinase domain-containing protein</fullName>
    </recommendedName>
</protein>
<dbReference type="PROSITE" id="PS50011">
    <property type="entry name" value="PROTEIN_KINASE_DOM"/>
    <property type="match status" value="1"/>
</dbReference>
<dbReference type="Proteomes" id="UP001432322">
    <property type="component" value="Unassembled WGS sequence"/>
</dbReference>
<organism evidence="2 3">
    <name type="scientific">Pristionchus fissidentatus</name>
    <dbReference type="NCBI Taxonomy" id="1538716"/>
    <lineage>
        <taxon>Eukaryota</taxon>
        <taxon>Metazoa</taxon>
        <taxon>Ecdysozoa</taxon>
        <taxon>Nematoda</taxon>
        <taxon>Chromadorea</taxon>
        <taxon>Rhabditida</taxon>
        <taxon>Rhabditina</taxon>
        <taxon>Diplogasteromorpha</taxon>
        <taxon>Diplogasteroidea</taxon>
        <taxon>Neodiplogasteridae</taxon>
        <taxon>Pristionchus</taxon>
    </lineage>
</organism>
<evidence type="ECO:0000313" key="2">
    <source>
        <dbReference type="EMBL" id="GMT19630.1"/>
    </source>
</evidence>
<dbReference type="PANTHER" id="PTHR24362:SF309">
    <property type="entry name" value="PROTEIN KINASE DOMAIN-CONTAINING PROTEIN"/>
    <property type="match status" value="1"/>
</dbReference>